<dbReference type="Proteomes" id="UP000236311">
    <property type="component" value="Unassembled WGS sequence"/>
</dbReference>
<dbReference type="Gene3D" id="3.40.50.1240">
    <property type="entry name" value="Phosphoglycerate mutase-like"/>
    <property type="match status" value="1"/>
</dbReference>
<dbReference type="EMBL" id="OFSM01000030">
    <property type="protein sequence ID" value="SOY31739.1"/>
    <property type="molecule type" value="Genomic_DNA"/>
</dbReference>
<sequence length="178" mass="21176">MRAMIIRHGKVDFQWRNWSTSIQFNEDCKLYDKAPIFPLVSDGTPTDYPDIFISSLRRSRETADQLSGEKEYISTKLLDEVPLSAGINSHKRLPLLFWNVCGRLQWLFNSRSQKEGRTETVYRAGQFVEMIIKRDKDCMIVTHGFFMHTLIKQMRKQGFRIHHKRFRYSNEEWVIGER</sequence>
<protein>
    <submittedName>
        <fullName evidence="1">Histidine phosphatase superfamily (Branch 1)</fullName>
    </submittedName>
</protein>
<dbReference type="Pfam" id="PF00300">
    <property type="entry name" value="His_Phos_1"/>
    <property type="match status" value="1"/>
</dbReference>
<organism evidence="1 2">
    <name type="scientific">Acetatifactor muris</name>
    <dbReference type="NCBI Taxonomy" id="879566"/>
    <lineage>
        <taxon>Bacteria</taxon>
        <taxon>Bacillati</taxon>
        <taxon>Bacillota</taxon>
        <taxon>Clostridia</taxon>
        <taxon>Lachnospirales</taxon>
        <taxon>Lachnospiraceae</taxon>
        <taxon>Acetatifactor</taxon>
    </lineage>
</organism>
<dbReference type="RefSeq" id="WP_103241718.1">
    <property type="nucleotide sequence ID" value="NZ_JANJZD010000031.1"/>
</dbReference>
<dbReference type="SUPFAM" id="SSF53254">
    <property type="entry name" value="Phosphoglycerate mutase-like"/>
    <property type="match status" value="1"/>
</dbReference>
<name>A0A2K4ZMM1_9FIRM</name>
<dbReference type="InterPro" id="IPR029033">
    <property type="entry name" value="His_PPase_superfam"/>
</dbReference>
<proteinExistence type="predicted"/>
<dbReference type="InterPro" id="IPR013078">
    <property type="entry name" value="His_Pase_superF_clade-1"/>
</dbReference>
<keyword evidence="2" id="KW-1185">Reference proteome</keyword>
<evidence type="ECO:0000313" key="1">
    <source>
        <dbReference type="EMBL" id="SOY31739.1"/>
    </source>
</evidence>
<reference evidence="1 2" key="1">
    <citation type="submission" date="2018-01" db="EMBL/GenBank/DDBJ databases">
        <authorList>
            <person name="Gaut B.S."/>
            <person name="Morton B.R."/>
            <person name="Clegg M.T."/>
            <person name="Duvall M.R."/>
        </authorList>
    </citation>
    <scope>NUCLEOTIDE SEQUENCE [LARGE SCALE GENOMIC DNA]</scope>
    <source>
        <strain evidence="1">GP69</strain>
    </source>
</reference>
<dbReference type="OrthoDB" id="1680942at2"/>
<accession>A0A2K4ZMM1</accession>
<gene>
    <name evidence="1" type="ORF">AMURIS_04487</name>
</gene>
<evidence type="ECO:0000313" key="2">
    <source>
        <dbReference type="Proteomes" id="UP000236311"/>
    </source>
</evidence>
<dbReference type="AlphaFoldDB" id="A0A2K4ZMM1"/>